<feature type="chain" id="PRO_5002432180" evidence="1">
    <location>
        <begin position="24"/>
        <end position="45"/>
    </location>
</feature>
<organism evidence="2">
    <name type="scientific">Anguilla anguilla</name>
    <name type="common">European freshwater eel</name>
    <name type="synonym">Muraena anguilla</name>
    <dbReference type="NCBI Taxonomy" id="7936"/>
    <lineage>
        <taxon>Eukaryota</taxon>
        <taxon>Metazoa</taxon>
        <taxon>Chordata</taxon>
        <taxon>Craniata</taxon>
        <taxon>Vertebrata</taxon>
        <taxon>Euteleostomi</taxon>
        <taxon>Actinopterygii</taxon>
        <taxon>Neopterygii</taxon>
        <taxon>Teleostei</taxon>
        <taxon>Anguilliformes</taxon>
        <taxon>Anguillidae</taxon>
        <taxon>Anguilla</taxon>
    </lineage>
</organism>
<evidence type="ECO:0000256" key="1">
    <source>
        <dbReference type="SAM" id="SignalP"/>
    </source>
</evidence>
<proteinExistence type="predicted"/>
<feature type="signal peptide" evidence="1">
    <location>
        <begin position="1"/>
        <end position="23"/>
    </location>
</feature>
<sequence length="45" mass="4967">MVPMSSYICSCYLGLCLFHLTISIECGLCVYDQCVNIANVSKTVM</sequence>
<evidence type="ECO:0000313" key="2">
    <source>
        <dbReference type="EMBL" id="JAH40829.1"/>
    </source>
</evidence>
<protein>
    <submittedName>
        <fullName evidence="2">Uncharacterized protein</fullName>
    </submittedName>
</protein>
<dbReference type="EMBL" id="GBXM01067748">
    <property type="protein sequence ID" value="JAH40829.1"/>
    <property type="molecule type" value="Transcribed_RNA"/>
</dbReference>
<dbReference type="AlphaFoldDB" id="A0A0E9SHJ4"/>
<reference evidence="2" key="1">
    <citation type="submission" date="2014-11" db="EMBL/GenBank/DDBJ databases">
        <authorList>
            <person name="Amaro Gonzalez C."/>
        </authorList>
    </citation>
    <scope>NUCLEOTIDE SEQUENCE</scope>
</reference>
<keyword evidence="1" id="KW-0732">Signal</keyword>
<name>A0A0E9SHJ4_ANGAN</name>
<accession>A0A0E9SHJ4</accession>
<reference evidence="2" key="2">
    <citation type="journal article" date="2015" name="Fish Shellfish Immunol.">
        <title>Early steps in the European eel (Anguilla anguilla)-Vibrio vulnificus interaction in the gills: Role of the RtxA13 toxin.</title>
        <authorList>
            <person name="Callol A."/>
            <person name="Pajuelo D."/>
            <person name="Ebbesson L."/>
            <person name="Teles M."/>
            <person name="MacKenzie S."/>
            <person name="Amaro C."/>
        </authorList>
    </citation>
    <scope>NUCLEOTIDE SEQUENCE</scope>
</reference>